<dbReference type="AlphaFoldDB" id="A0A506PLG0"/>
<evidence type="ECO:0008006" key="4">
    <source>
        <dbReference type="Google" id="ProtNLM"/>
    </source>
</evidence>
<comment type="caution">
    <text evidence="2">The sequence shown here is derived from an EMBL/GenBank/DDBJ whole genome shotgun (WGS) entry which is preliminary data.</text>
</comment>
<keyword evidence="1" id="KW-0732">Signal</keyword>
<dbReference type="OrthoDB" id="632640at2"/>
<evidence type="ECO:0000313" key="3">
    <source>
        <dbReference type="Proteomes" id="UP000317332"/>
    </source>
</evidence>
<feature type="signal peptide" evidence="1">
    <location>
        <begin position="1"/>
        <end position="22"/>
    </location>
</feature>
<gene>
    <name evidence="2" type="ORF">FJ651_04070</name>
</gene>
<sequence length="626" mass="72910">MKFHFCILMGLMGLFAFEISLAQNQFNINLGNNQQLCAAFNQAFQNRPNESSFSVKREGNNLYFETNDERWFNSLFRSAEDGIAIDIVDKERYSCEEVSIIKQQIRGQLQKPVYTKQLKSTLKKIDDNRFRALVGRVPEKWQDRELEFNILFLSDNSLCQYFVIYDLKAYAWDLLDMGIYLDTLTYSNKQISTNDDGYVLKNKTLKFSIPFKKNKTAYSSEDIKPLYDSLRLTDFNIKTINIKAYASVEGREDRNIELQEQRAKNIAVALQSFQAPSIETSISSSENWVEFLNDIQGTKYEKFAALSKREVKSKIVGALADEMEPILKRHRKAVVELELEKIDAYNNISPQELLGKFNAALAVADIDEASKIQNTIFERLNGKEISPDFLMKMEIPQQDLFVQLINKQTSFNYYLDERQVLITHNQLKELEKLAPKDPRIKYNLVATKIKLWRYKAIEVDANKFKTDISNLKNYGIDAVLINRMMINYHIILAENYMRARDFKNKDKSVTYINNNYNSVNLSNFDYLSLAQFFSYYGNTEMSRELLTPKAKSIDIDEDLLFYYINLTVVDRSLTKTPDYRTIMLNAYNLNPDRFCGLFNPYGQGGVTFQLLEDDFLRTTYCENCRN</sequence>
<feature type="chain" id="PRO_5021395984" description="OmpA family protein" evidence="1">
    <location>
        <begin position="23"/>
        <end position="626"/>
    </location>
</feature>
<name>A0A506PLG0_9FLAO</name>
<protein>
    <recommendedName>
        <fullName evidence="4">OmpA family protein</fullName>
    </recommendedName>
</protein>
<keyword evidence="3" id="KW-1185">Reference proteome</keyword>
<evidence type="ECO:0000313" key="2">
    <source>
        <dbReference type="EMBL" id="TPV34716.1"/>
    </source>
</evidence>
<reference evidence="2 3" key="1">
    <citation type="submission" date="2019-06" db="EMBL/GenBank/DDBJ databases">
        <title>Flavobacteriaceae Paucihalobacterium erythroidium CWB-1, complete genome.</title>
        <authorList>
            <person name="Wu S."/>
        </authorList>
    </citation>
    <scope>NUCLEOTIDE SEQUENCE [LARGE SCALE GENOMIC DNA]</scope>
    <source>
        <strain evidence="2 3">CWB-1</strain>
    </source>
</reference>
<evidence type="ECO:0000256" key="1">
    <source>
        <dbReference type="SAM" id="SignalP"/>
    </source>
</evidence>
<organism evidence="2 3">
    <name type="scientific">Paucihalobacter ruber</name>
    <dbReference type="NCBI Taxonomy" id="2567861"/>
    <lineage>
        <taxon>Bacteria</taxon>
        <taxon>Pseudomonadati</taxon>
        <taxon>Bacteroidota</taxon>
        <taxon>Flavobacteriia</taxon>
        <taxon>Flavobacteriales</taxon>
        <taxon>Flavobacteriaceae</taxon>
        <taxon>Paucihalobacter</taxon>
    </lineage>
</organism>
<dbReference type="RefSeq" id="WP_140989139.1">
    <property type="nucleotide sequence ID" value="NZ_VHIQ01000002.1"/>
</dbReference>
<accession>A0A506PLG0</accession>
<dbReference type="EMBL" id="VHIQ01000002">
    <property type="protein sequence ID" value="TPV34716.1"/>
    <property type="molecule type" value="Genomic_DNA"/>
</dbReference>
<dbReference type="Proteomes" id="UP000317332">
    <property type="component" value="Unassembled WGS sequence"/>
</dbReference>
<proteinExistence type="predicted"/>